<dbReference type="EMBL" id="FNVT01000016">
    <property type="protein sequence ID" value="SEH00274.1"/>
    <property type="molecule type" value="Genomic_DNA"/>
</dbReference>
<name>A0A1H6EUB1_9ACTN</name>
<keyword evidence="1" id="KW-0472">Membrane</keyword>
<dbReference type="Proteomes" id="UP000236732">
    <property type="component" value="Unassembled WGS sequence"/>
</dbReference>
<evidence type="ECO:0000313" key="2">
    <source>
        <dbReference type="EMBL" id="SEH00274.1"/>
    </source>
</evidence>
<accession>A0A1H6EUB1</accession>
<dbReference type="AlphaFoldDB" id="A0A1H6EUB1"/>
<reference evidence="2 3" key="1">
    <citation type="submission" date="2016-10" db="EMBL/GenBank/DDBJ databases">
        <authorList>
            <person name="de Groot N.N."/>
        </authorList>
    </citation>
    <scope>NUCLEOTIDE SEQUENCE [LARGE SCALE GENOMIC DNA]</scope>
    <source>
        <strain evidence="2 3">CGMCC 4.7037</strain>
    </source>
</reference>
<evidence type="ECO:0000313" key="3">
    <source>
        <dbReference type="Proteomes" id="UP000236732"/>
    </source>
</evidence>
<proteinExistence type="predicted"/>
<keyword evidence="1" id="KW-1133">Transmembrane helix</keyword>
<dbReference type="RefSeq" id="WP_103961448.1">
    <property type="nucleotide sequence ID" value="NZ_FNVT01000016.1"/>
</dbReference>
<sequence length="81" mass="9195">MTETTPHTVRLHIAPKSARFAAFLVDLLLWALLAIWIEEAAEPVLKEGDEWVAVPLEFLCYHDRFAGTVVVTRQRPRAPGR</sequence>
<gene>
    <name evidence="2" type="ORF">SAMN05444920_1167</name>
</gene>
<protein>
    <submittedName>
        <fullName evidence="2">Uncharacterized protein</fullName>
    </submittedName>
</protein>
<keyword evidence="3" id="KW-1185">Reference proteome</keyword>
<evidence type="ECO:0000256" key="1">
    <source>
        <dbReference type="SAM" id="Phobius"/>
    </source>
</evidence>
<feature type="transmembrane region" description="Helical" evidence="1">
    <location>
        <begin position="20"/>
        <end position="37"/>
    </location>
</feature>
<keyword evidence="1" id="KW-0812">Transmembrane</keyword>
<organism evidence="2 3">
    <name type="scientific">Nonomuraea solani</name>
    <dbReference type="NCBI Taxonomy" id="1144553"/>
    <lineage>
        <taxon>Bacteria</taxon>
        <taxon>Bacillati</taxon>
        <taxon>Actinomycetota</taxon>
        <taxon>Actinomycetes</taxon>
        <taxon>Streptosporangiales</taxon>
        <taxon>Streptosporangiaceae</taxon>
        <taxon>Nonomuraea</taxon>
    </lineage>
</organism>